<keyword evidence="4" id="KW-0648">Protein biosynthesis</keyword>
<keyword evidence="5" id="KW-0342">GTP-binding</keyword>
<evidence type="ECO:0000313" key="9">
    <source>
        <dbReference type="EMBL" id="OQR99475.1"/>
    </source>
</evidence>
<dbReference type="AlphaFoldDB" id="A0A1V9ZN94"/>
<dbReference type="InterPro" id="IPR036925">
    <property type="entry name" value="TIF_IF2_dom3_sf"/>
</dbReference>
<name>A0A1V9ZN94_9STRA</name>
<dbReference type="PANTHER" id="PTHR43381">
    <property type="entry name" value="TRANSLATION INITIATION FACTOR IF-2-RELATED"/>
    <property type="match status" value="1"/>
</dbReference>
<dbReference type="Pfam" id="PF22042">
    <property type="entry name" value="EF-G_D2"/>
    <property type="match status" value="1"/>
</dbReference>
<feature type="compositionally biased region" description="Polar residues" evidence="7">
    <location>
        <begin position="202"/>
        <end position="215"/>
    </location>
</feature>
<dbReference type="PANTHER" id="PTHR43381:SF20">
    <property type="entry name" value="TRANSLATION INITIATION FACTOR IF-2, MITOCHONDRIAL"/>
    <property type="match status" value="1"/>
</dbReference>
<feature type="region of interest" description="Disordered" evidence="7">
    <location>
        <begin position="191"/>
        <end position="218"/>
    </location>
</feature>
<dbReference type="Gene3D" id="2.40.30.10">
    <property type="entry name" value="Translation factors"/>
    <property type="match status" value="2"/>
</dbReference>
<comment type="function">
    <text evidence="6">One of the essential components for the initiation of protein synthesis. Protects formylmethionyl-tRNA from spontaneous hydrolysis and promotes its binding to the 30S ribosomal subunits. Also involved in the hydrolysis of GTP during the formation of the 70S ribosomal complex.</text>
</comment>
<dbReference type="Pfam" id="PF11987">
    <property type="entry name" value="IF-2"/>
    <property type="match status" value="1"/>
</dbReference>
<dbReference type="FunFam" id="2.40.30.10:FF:000008">
    <property type="entry name" value="Translation initiation factor IF-2"/>
    <property type="match status" value="1"/>
</dbReference>
<dbReference type="NCBIfam" id="TIGR00231">
    <property type="entry name" value="small_GTP"/>
    <property type="match status" value="1"/>
</dbReference>
<evidence type="ECO:0000256" key="3">
    <source>
        <dbReference type="ARBA" id="ARBA00022741"/>
    </source>
</evidence>
<dbReference type="FunFam" id="3.40.50.300:FF:000019">
    <property type="entry name" value="Translation initiation factor IF-2"/>
    <property type="match status" value="1"/>
</dbReference>
<evidence type="ECO:0000256" key="1">
    <source>
        <dbReference type="ARBA" id="ARBA00007733"/>
    </source>
</evidence>
<feature type="region of interest" description="Disordered" evidence="7">
    <location>
        <begin position="125"/>
        <end position="163"/>
    </location>
</feature>
<dbReference type="CDD" id="cd03702">
    <property type="entry name" value="IF2_mtIF2_II"/>
    <property type="match status" value="1"/>
</dbReference>
<comment type="caution">
    <text evidence="9">The sequence shown here is derived from an EMBL/GenBank/DDBJ whole genome shotgun (WGS) entry which is preliminary data.</text>
</comment>
<dbReference type="PROSITE" id="PS51722">
    <property type="entry name" value="G_TR_2"/>
    <property type="match status" value="1"/>
</dbReference>
<dbReference type="InterPro" id="IPR005225">
    <property type="entry name" value="Small_GTP-bd"/>
</dbReference>
<evidence type="ECO:0000256" key="6">
    <source>
        <dbReference type="ARBA" id="ARBA00025162"/>
    </source>
</evidence>
<gene>
    <name evidence="9" type="ORF">THRCLA_06504</name>
</gene>
<dbReference type="Pfam" id="PF00009">
    <property type="entry name" value="GTP_EFTU"/>
    <property type="match status" value="1"/>
</dbReference>
<dbReference type="EMBL" id="JNBS01001803">
    <property type="protein sequence ID" value="OQR99475.1"/>
    <property type="molecule type" value="Genomic_DNA"/>
</dbReference>
<feature type="compositionally biased region" description="Basic and acidic residues" evidence="7">
    <location>
        <begin position="130"/>
        <end position="142"/>
    </location>
</feature>
<dbReference type="InterPro" id="IPR000795">
    <property type="entry name" value="T_Tr_GTP-bd_dom"/>
</dbReference>
<protein>
    <submittedName>
        <fullName evidence="9">Translation initiation factor IF-2</fullName>
    </submittedName>
</protein>
<keyword evidence="3" id="KW-0547">Nucleotide-binding</keyword>
<dbReference type="SUPFAM" id="SSF50447">
    <property type="entry name" value="Translation proteins"/>
    <property type="match status" value="2"/>
</dbReference>
<dbReference type="InterPro" id="IPR009000">
    <property type="entry name" value="Transl_B-barrel_sf"/>
</dbReference>
<dbReference type="CDD" id="cd01887">
    <property type="entry name" value="IF2_eIF5B"/>
    <property type="match status" value="1"/>
</dbReference>
<dbReference type="CDD" id="cd03692">
    <property type="entry name" value="mtIF2_IVc"/>
    <property type="match status" value="1"/>
</dbReference>
<evidence type="ECO:0000313" key="10">
    <source>
        <dbReference type="Proteomes" id="UP000243217"/>
    </source>
</evidence>
<reference evidence="9 10" key="1">
    <citation type="journal article" date="2014" name="Genome Biol. Evol.">
        <title>The secreted proteins of Achlya hypogyna and Thraustotheca clavata identify the ancestral oomycete secretome and reveal gene acquisitions by horizontal gene transfer.</title>
        <authorList>
            <person name="Misner I."/>
            <person name="Blouin N."/>
            <person name="Leonard G."/>
            <person name="Richards T.A."/>
            <person name="Lane C.E."/>
        </authorList>
    </citation>
    <scope>NUCLEOTIDE SEQUENCE [LARGE SCALE GENOMIC DNA]</scope>
    <source>
        <strain evidence="9 10">ATCC 34112</strain>
    </source>
</reference>
<organism evidence="9 10">
    <name type="scientific">Thraustotheca clavata</name>
    <dbReference type="NCBI Taxonomy" id="74557"/>
    <lineage>
        <taxon>Eukaryota</taxon>
        <taxon>Sar</taxon>
        <taxon>Stramenopiles</taxon>
        <taxon>Oomycota</taxon>
        <taxon>Saprolegniomycetes</taxon>
        <taxon>Saprolegniales</taxon>
        <taxon>Achlyaceae</taxon>
        <taxon>Thraustotheca</taxon>
    </lineage>
</organism>
<dbReference type="Gene3D" id="3.40.50.10050">
    <property type="entry name" value="Translation initiation factor IF- 2, domain 3"/>
    <property type="match status" value="1"/>
</dbReference>
<comment type="similarity">
    <text evidence="1">Belongs to the TRAFAC class translation factor GTPase superfamily. Classic translation factor GTPase family. IF-2 subfamily.</text>
</comment>
<dbReference type="GO" id="GO:0003743">
    <property type="term" value="F:translation initiation factor activity"/>
    <property type="evidence" value="ECO:0007669"/>
    <property type="project" value="UniProtKB-KW"/>
</dbReference>
<dbReference type="FunFam" id="3.40.50.10050:FF:000001">
    <property type="entry name" value="Translation initiation factor IF-2"/>
    <property type="match status" value="1"/>
</dbReference>
<accession>A0A1V9ZN94</accession>
<dbReference type="InterPro" id="IPR044145">
    <property type="entry name" value="IF2_II"/>
</dbReference>
<feature type="domain" description="Tr-type G" evidence="8">
    <location>
        <begin position="309"/>
        <end position="478"/>
    </location>
</feature>
<dbReference type="OrthoDB" id="361630at2759"/>
<evidence type="ECO:0000256" key="4">
    <source>
        <dbReference type="ARBA" id="ARBA00022917"/>
    </source>
</evidence>
<dbReference type="GO" id="GO:0003924">
    <property type="term" value="F:GTPase activity"/>
    <property type="evidence" value="ECO:0007669"/>
    <property type="project" value="InterPro"/>
</dbReference>
<keyword evidence="10" id="KW-1185">Reference proteome</keyword>
<dbReference type="GO" id="GO:0005525">
    <property type="term" value="F:GTP binding"/>
    <property type="evidence" value="ECO:0007669"/>
    <property type="project" value="UniProtKB-KW"/>
</dbReference>
<dbReference type="SUPFAM" id="SSF52156">
    <property type="entry name" value="Initiation factor IF2/eIF5b, domain 3"/>
    <property type="match status" value="1"/>
</dbReference>
<dbReference type="InterPro" id="IPR053905">
    <property type="entry name" value="EF-G-like_DII"/>
</dbReference>
<dbReference type="GO" id="GO:0005737">
    <property type="term" value="C:cytoplasm"/>
    <property type="evidence" value="ECO:0007669"/>
    <property type="project" value="TreeGrafter"/>
</dbReference>
<evidence type="ECO:0000256" key="5">
    <source>
        <dbReference type="ARBA" id="ARBA00023134"/>
    </source>
</evidence>
<dbReference type="InterPro" id="IPR023115">
    <property type="entry name" value="TIF_IF2_dom3"/>
</dbReference>
<proteinExistence type="inferred from homology"/>
<dbReference type="Proteomes" id="UP000243217">
    <property type="component" value="Unassembled WGS sequence"/>
</dbReference>
<dbReference type="InterPro" id="IPR015760">
    <property type="entry name" value="TIF_IF2"/>
</dbReference>
<keyword evidence="2 9" id="KW-0396">Initiation factor</keyword>
<evidence type="ECO:0000256" key="2">
    <source>
        <dbReference type="ARBA" id="ARBA00022540"/>
    </source>
</evidence>
<dbReference type="Gene3D" id="3.40.50.300">
    <property type="entry name" value="P-loop containing nucleotide triphosphate hydrolases"/>
    <property type="match status" value="1"/>
</dbReference>
<evidence type="ECO:0000259" key="8">
    <source>
        <dbReference type="PROSITE" id="PS51722"/>
    </source>
</evidence>
<dbReference type="SUPFAM" id="SSF52540">
    <property type="entry name" value="P-loop containing nucleoside triphosphate hydrolases"/>
    <property type="match status" value="1"/>
</dbReference>
<evidence type="ECO:0000256" key="7">
    <source>
        <dbReference type="SAM" id="MobiDB-lite"/>
    </source>
</evidence>
<sequence>MAAQVRAFALIRGFSSSGNGKRWVPKPRNDLFPSKAHVAGLKKTIPRATTEVKDKAPRQTWDMNLKQWVPYVEEKKKVGPRKTAEPNATATRWLKKNDTKSAETPRFRLFDQTTEGELKINVPKINTAKPGEKHTTRKDWRHNPQHSHSYHDPKKKAHQHTAAQKALHFEKSLFDFEGSLFPDIDWNSRQDARNERKKFQSRHNSAQRSRTAKNQQMRKREIEAHLKDMKVEIPATIVVSELADRTCVKSFKLLRVLRGLGEKVNEDSVITAEVAELAVEEMGMIPVLLQGFVDLTRTPIPDDCSAFPTRPPVVSVMGHVDHGKTTLLDALRNTSTKEHGGITQSIGAFTVPIAESPTPITFFDTPGHAAFATMRSQGCHLTDILVVVVAADDGIRPQTKEVLELAQEHDLPIIVAITKCDRYPDEEDEVIERITEELELNGIEAHDTQLVCVSGKTGQGLDELKQAIILQAELMDLRADTKASGEGVVVEATIVRGWGTTVDMMVTWGTVKVGQYVVCGLEYGKIKSLVDQNGKSVKEATPSTPVRMVGLKELPKTGDSILPVDTEERAKEVISERARIQEQIQMKEIAANSPEKKEHIPIARRQKARQLEFKRQERALEEKRLENLTMEDEDYVKKIVPIILKTNSLGVIDAIDTLIKELNDINEECELKRIHGGVGPVTSSDLDLAARAGATIFTFNTRSPNSIDKDAQRKKIDIRTHNVVYSLVDDIESVVTQQMTPVLEDQVLGSAEILQVISINTKGRSKVNIAGSRVTDGSLFLDCSYRVLRQGQVIAEDSKLESMHHYQEKISESTKGQECGLQFTQDINFQQGDVLQAYKTNKVPPKLQRD</sequence>
<dbReference type="STRING" id="74557.A0A1V9ZN94"/>
<dbReference type="InterPro" id="IPR027417">
    <property type="entry name" value="P-loop_NTPase"/>
</dbReference>